<name>A0A067P2C5_PLEO1</name>
<evidence type="ECO:0000313" key="4">
    <source>
        <dbReference type="EMBL" id="KDQ30021.1"/>
    </source>
</evidence>
<dbReference type="EMBL" id="KL198006">
    <property type="protein sequence ID" value="KDQ30021.1"/>
    <property type="molecule type" value="Genomic_DNA"/>
</dbReference>
<dbReference type="InterPro" id="IPR041078">
    <property type="entry name" value="Plavaka"/>
</dbReference>
<feature type="domain" description="C2H2-type" evidence="3">
    <location>
        <begin position="5"/>
        <end position="33"/>
    </location>
</feature>
<keyword evidence="1" id="KW-0479">Metal-binding</keyword>
<feature type="region of interest" description="Disordered" evidence="2">
    <location>
        <begin position="13"/>
        <end position="47"/>
    </location>
</feature>
<keyword evidence="1" id="KW-0863">Zinc-finger</keyword>
<dbReference type="OrthoDB" id="3199698at2759"/>
<evidence type="ECO:0000259" key="3">
    <source>
        <dbReference type="PROSITE" id="PS50157"/>
    </source>
</evidence>
<organism evidence="4 5">
    <name type="scientific">Pleurotus ostreatus (strain PC15)</name>
    <name type="common">Oyster mushroom</name>
    <dbReference type="NCBI Taxonomy" id="1137138"/>
    <lineage>
        <taxon>Eukaryota</taxon>
        <taxon>Fungi</taxon>
        <taxon>Dikarya</taxon>
        <taxon>Basidiomycota</taxon>
        <taxon>Agaricomycotina</taxon>
        <taxon>Agaricomycetes</taxon>
        <taxon>Agaricomycetidae</taxon>
        <taxon>Agaricales</taxon>
        <taxon>Pleurotineae</taxon>
        <taxon>Pleurotaceae</taxon>
        <taxon>Pleurotus</taxon>
    </lineage>
</organism>
<dbReference type="GO" id="GO:0008270">
    <property type="term" value="F:zinc ion binding"/>
    <property type="evidence" value="ECO:0007669"/>
    <property type="project" value="UniProtKB-KW"/>
</dbReference>
<dbReference type="InParanoid" id="A0A067P2C5"/>
<dbReference type="HOGENOM" id="CLU_006344_1_0_1"/>
<dbReference type="Proteomes" id="UP000027073">
    <property type="component" value="Unassembled WGS sequence"/>
</dbReference>
<evidence type="ECO:0000313" key="5">
    <source>
        <dbReference type="Proteomes" id="UP000027073"/>
    </source>
</evidence>
<dbReference type="Pfam" id="PF18759">
    <property type="entry name" value="Plavaka"/>
    <property type="match status" value="1"/>
</dbReference>
<evidence type="ECO:0000256" key="2">
    <source>
        <dbReference type="SAM" id="MobiDB-lite"/>
    </source>
</evidence>
<protein>
    <recommendedName>
        <fullName evidence="3">C2H2-type domain-containing protein</fullName>
    </recommendedName>
</protein>
<reference evidence="5" key="1">
    <citation type="journal article" date="2014" name="Proc. Natl. Acad. Sci. U.S.A.">
        <title>Extensive sampling of basidiomycete genomes demonstrates inadequacy of the white-rot/brown-rot paradigm for wood decay fungi.</title>
        <authorList>
            <person name="Riley R."/>
            <person name="Salamov A.A."/>
            <person name="Brown D.W."/>
            <person name="Nagy L.G."/>
            <person name="Floudas D."/>
            <person name="Held B.W."/>
            <person name="Levasseur A."/>
            <person name="Lombard V."/>
            <person name="Morin E."/>
            <person name="Otillar R."/>
            <person name="Lindquist E.A."/>
            <person name="Sun H."/>
            <person name="LaButti K.M."/>
            <person name="Schmutz J."/>
            <person name="Jabbour D."/>
            <person name="Luo H."/>
            <person name="Baker S.E."/>
            <person name="Pisabarro A.G."/>
            <person name="Walton J.D."/>
            <person name="Blanchette R.A."/>
            <person name="Henrissat B."/>
            <person name="Martin F."/>
            <person name="Cullen D."/>
            <person name="Hibbett D.S."/>
            <person name="Grigoriev I.V."/>
        </authorList>
    </citation>
    <scope>NUCLEOTIDE SEQUENCE [LARGE SCALE GENOMIC DNA]</scope>
    <source>
        <strain evidence="5">PC15</strain>
    </source>
</reference>
<dbReference type="PROSITE" id="PS50157">
    <property type="entry name" value="ZINC_FINGER_C2H2_2"/>
    <property type="match status" value="1"/>
</dbReference>
<evidence type="ECO:0000256" key="1">
    <source>
        <dbReference type="PROSITE-ProRule" id="PRU00042"/>
    </source>
</evidence>
<proteinExistence type="predicted"/>
<dbReference type="InterPro" id="IPR013087">
    <property type="entry name" value="Znf_C2H2_type"/>
</dbReference>
<accession>A0A067P2C5</accession>
<dbReference type="AlphaFoldDB" id="A0A067P2C5"/>
<dbReference type="VEuPathDB" id="FungiDB:PLEOSDRAFT_154734"/>
<dbReference type="PROSITE" id="PS00028">
    <property type="entry name" value="ZINC_FINGER_C2H2_1"/>
    <property type="match status" value="1"/>
</dbReference>
<sequence length="928" mass="104473">MTHTLACPDCPRRFRNSSGLTQHRNSAHRPITPPASDDDASDAPSFSYSRHPLLSGAPCDANGVALAPFSPPPIVPPKPVDGDVPSAEAWAPFEDRITFDFAHFHFVELQDSAAKINTALDLWTATVIKHSRQSEDVPWSSAEEMYQTIDAIQHGEAPWKVYSVRYQGPLPDNPPKWMTESYELCTRDSRQLLHQQLANPDFKDKINYSAYKQFNHDSKRVWSNLMSADWAWKQSDIIAKDPRTHGCMFIPVIAGSDKTTVSVATGHQEFHPVYQSPGVFTNEARRAHGMGVVPTTFLPIPKTSQRHRKTKVFKQFCRQLYHSCLAKTFAPLQHGMTVPEIIRCADGHYRRAIYGLGPYIADYPEQVWLAAIVQGWCPKCDARPEDLDAPDAHRRTHEKTDLLIESFDPGILWDDWGIRSDIVPFTHGFPRADIHELPTPDLLHQTIKGTFKDHLVTWVGEYLVLTHGEARAHTIIQDIDRHISAVPAFPGLRRFPDGRDFNQWTGDDSKALMKVYLAAIAGHVPDNMVQCLAAFLDFCYIARKNALFATDLQCMTDTLHRFHELREVFIQTAVRDDISLPRQHALKHYIRSIRLFGSPNGLCSSITESKHIKAVKEPWRRSNRFNALAQMLRTISRLDKLAAARTEFKQRGMMIDSTSSYTQMIVEGGVSQAVQEAEGEEDVEDDEDMGPAVGPRNLSSIKLASTAARGYPSSVSALAEYISQPKFPDALRRFLWSQDNPQAHLSAADVALDACPCFSGHISVYHSAVARFYAPSNLCGAGGMYQERIRSNPCWRGEHPRYDTVFVSTDADAPGMAGMTIGRVLLFFSFRHQQVYYPCALVNWLVTEADEPNEVTGMWVVKPEYGGNGRRTVEVIHLDSVARGAHLLPVYGTSCLPEDFHFSYSLDVFHSYFVNPYADHHTFEFIKP</sequence>
<keyword evidence="1" id="KW-0862">Zinc</keyword>
<gene>
    <name evidence="4" type="ORF">PLEOSDRAFT_154734</name>
</gene>